<proteinExistence type="predicted"/>
<dbReference type="PANTHER" id="PTHR36019:SF3">
    <property type="entry name" value="PLANT_PROTEIN"/>
    <property type="match status" value="1"/>
</dbReference>
<feature type="region of interest" description="Disordered" evidence="1">
    <location>
        <begin position="52"/>
        <end position="73"/>
    </location>
</feature>
<dbReference type="Proteomes" id="UP001345219">
    <property type="component" value="Chromosome 23"/>
</dbReference>
<sequence length="120" mass="13477">MNLTCQTLQRTDSYHGFRSSKENRCHTLSCPRADKNWSGQLLSLPCDEISDERGPLKATSRKRPMGRRLSTGGVIFGGSGLGVGHRSGPSLVQPKLVRSGGMRRHWSFEDLRHSKKEEKR</sequence>
<evidence type="ECO:0000313" key="3">
    <source>
        <dbReference type="Proteomes" id="UP001345219"/>
    </source>
</evidence>
<reference evidence="2 3" key="1">
    <citation type="journal article" date="2023" name="Hortic Res">
        <title>Pangenome of water caltrop reveals structural variations and asymmetric subgenome divergence after allopolyploidization.</title>
        <authorList>
            <person name="Zhang X."/>
            <person name="Chen Y."/>
            <person name="Wang L."/>
            <person name="Yuan Y."/>
            <person name="Fang M."/>
            <person name="Shi L."/>
            <person name="Lu R."/>
            <person name="Comes H.P."/>
            <person name="Ma Y."/>
            <person name="Chen Y."/>
            <person name="Huang G."/>
            <person name="Zhou Y."/>
            <person name="Zheng Z."/>
            <person name="Qiu Y."/>
        </authorList>
    </citation>
    <scope>NUCLEOTIDE SEQUENCE [LARGE SCALE GENOMIC DNA]</scope>
    <source>
        <tissue evidence="2">Roots</tissue>
    </source>
</reference>
<gene>
    <name evidence="2" type="ORF">SAY87_029512</name>
</gene>
<keyword evidence="3" id="KW-1185">Reference proteome</keyword>
<dbReference type="AlphaFoldDB" id="A0AAN7Q8Z3"/>
<evidence type="ECO:0000313" key="2">
    <source>
        <dbReference type="EMBL" id="KAK4761628.1"/>
    </source>
</evidence>
<organism evidence="2 3">
    <name type="scientific">Trapa incisa</name>
    <dbReference type="NCBI Taxonomy" id="236973"/>
    <lineage>
        <taxon>Eukaryota</taxon>
        <taxon>Viridiplantae</taxon>
        <taxon>Streptophyta</taxon>
        <taxon>Embryophyta</taxon>
        <taxon>Tracheophyta</taxon>
        <taxon>Spermatophyta</taxon>
        <taxon>Magnoliopsida</taxon>
        <taxon>eudicotyledons</taxon>
        <taxon>Gunneridae</taxon>
        <taxon>Pentapetalae</taxon>
        <taxon>rosids</taxon>
        <taxon>malvids</taxon>
        <taxon>Myrtales</taxon>
        <taxon>Lythraceae</taxon>
        <taxon>Trapa</taxon>
    </lineage>
</organism>
<protein>
    <submittedName>
        <fullName evidence="2">Uncharacterized protein</fullName>
    </submittedName>
</protein>
<dbReference type="PANTHER" id="PTHR36019">
    <property type="entry name" value="PLANT/PROTEIN"/>
    <property type="match status" value="1"/>
</dbReference>
<evidence type="ECO:0000256" key="1">
    <source>
        <dbReference type="SAM" id="MobiDB-lite"/>
    </source>
</evidence>
<dbReference type="EMBL" id="JAXIOK010000009">
    <property type="protein sequence ID" value="KAK4761628.1"/>
    <property type="molecule type" value="Genomic_DNA"/>
</dbReference>
<accession>A0AAN7Q8Z3</accession>
<name>A0AAN7Q8Z3_9MYRT</name>
<comment type="caution">
    <text evidence="2">The sequence shown here is derived from an EMBL/GenBank/DDBJ whole genome shotgun (WGS) entry which is preliminary data.</text>
</comment>